<keyword evidence="6" id="KW-1185">Reference proteome</keyword>
<evidence type="ECO:0000256" key="1">
    <source>
        <dbReference type="ARBA" id="ARBA00010833"/>
    </source>
</evidence>
<evidence type="ECO:0000256" key="3">
    <source>
        <dbReference type="ARBA" id="ARBA00023295"/>
    </source>
</evidence>
<protein>
    <recommendedName>
        <fullName evidence="4">Mannosylglycerate hydrolase MGH1-like glycoside hydrolase domain-containing protein</fullName>
    </recommendedName>
</protein>
<evidence type="ECO:0000313" key="6">
    <source>
        <dbReference type="Proteomes" id="UP000639606"/>
    </source>
</evidence>
<dbReference type="EMBL" id="BMRG01000042">
    <property type="protein sequence ID" value="GGP88058.1"/>
    <property type="molecule type" value="Genomic_DNA"/>
</dbReference>
<dbReference type="InterPro" id="IPR054491">
    <property type="entry name" value="MGH1-like_GH"/>
</dbReference>
<comment type="similarity">
    <text evidence="1">Belongs to the glycosyl hydrolase 63 family.</text>
</comment>
<dbReference type="PANTHER" id="PTHR10412">
    <property type="entry name" value="MANNOSYL-OLIGOSACCHARIDE GLUCOSIDASE"/>
    <property type="match status" value="1"/>
</dbReference>
<comment type="caution">
    <text evidence="5">The sequence shown here is derived from an EMBL/GenBank/DDBJ whole genome shotgun (WGS) entry which is preliminary data.</text>
</comment>
<dbReference type="Gene3D" id="1.50.10.10">
    <property type="match status" value="1"/>
</dbReference>
<dbReference type="GO" id="GO:0009311">
    <property type="term" value="P:oligosaccharide metabolic process"/>
    <property type="evidence" value="ECO:0007669"/>
    <property type="project" value="InterPro"/>
</dbReference>
<reference evidence="5" key="1">
    <citation type="journal article" date="2014" name="Int. J. Syst. Evol. Microbiol.">
        <title>Complete genome sequence of Corynebacterium casei LMG S-19264T (=DSM 44701T), isolated from a smear-ripened cheese.</title>
        <authorList>
            <consortium name="US DOE Joint Genome Institute (JGI-PGF)"/>
            <person name="Walter F."/>
            <person name="Albersmeier A."/>
            <person name="Kalinowski J."/>
            <person name="Ruckert C."/>
        </authorList>
    </citation>
    <scope>NUCLEOTIDE SEQUENCE</scope>
    <source>
        <strain evidence="5">JCM 3313</strain>
    </source>
</reference>
<keyword evidence="3" id="KW-0326">Glycosidase</keyword>
<keyword evidence="2" id="KW-0378">Hydrolase</keyword>
<dbReference type="PANTHER" id="PTHR10412:SF11">
    <property type="entry name" value="MANNOSYL-OLIGOSACCHARIDE GLUCOSIDASE"/>
    <property type="match status" value="1"/>
</dbReference>
<reference evidence="5" key="2">
    <citation type="submission" date="2020-09" db="EMBL/GenBank/DDBJ databases">
        <authorList>
            <person name="Sun Q."/>
            <person name="Ohkuma M."/>
        </authorList>
    </citation>
    <scope>NUCLEOTIDE SEQUENCE</scope>
    <source>
        <strain evidence="5">JCM 3313</strain>
    </source>
</reference>
<dbReference type="InterPro" id="IPR012341">
    <property type="entry name" value="6hp_glycosidase-like_sf"/>
</dbReference>
<evidence type="ECO:0000313" key="5">
    <source>
        <dbReference type="EMBL" id="GGP88058.1"/>
    </source>
</evidence>
<gene>
    <name evidence="5" type="ORF">GCM10010185_71950</name>
</gene>
<dbReference type="InterPro" id="IPR008928">
    <property type="entry name" value="6-hairpin_glycosidase_sf"/>
</dbReference>
<dbReference type="SUPFAM" id="SSF48208">
    <property type="entry name" value="Six-hairpin glycosidases"/>
    <property type="match status" value="1"/>
</dbReference>
<accession>A0A918EIV9</accession>
<evidence type="ECO:0000259" key="4">
    <source>
        <dbReference type="Pfam" id="PF22422"/>
    </source>
</evidence>
<dbReference type="Pfam" id="PF22422">
    <property type="entry name" value="MGH1-like_GH"/>
    <property type="match status" value="1"/>
</dbReference>
<dbReference type="GO" id="GO:0006487">
    <property type="term" value="P:protein N-linked glycosylation"/>
    <property type="evidence" value="ECO:0007669"/>
    <property type="project" value="TreeGrafter"/>
</dbReference>
<dbReference type="GO" id="GO:0004573">
    <property type="term" value="F:Glc3Man9GlcNAc2 oligosaccharide glucosidase activity"/>
    <property type="evidence" value="ECO:0007669"/>
    <property type="project" value="InterPro"/>
</dbReference>
<name>A0A918EIV9_9PSEU</name>
<proteinExistence type="inferred from homology"/>
<dbReference type="InterPro" id="IPR004888">
    <property type="entry name" value="Glycoside_hydrolase_63"/>
</dbReference>
<dbReference type="Proteomes" id="UP000639606">
    <property type="component" value="Unassembled WGS sequence"/>
</dbReference>
<dbReference type="RefSeq" id="WP_189227801.1">
    <property type="nucleotide sequence ID" value="NZ_BMRG01000042.1"/>
</dbReference>
<organism evidence="5 6">
    <name type="scientific">Saccharothrix coeruleofusca</name>
    <dbReference type="NCBI Taxonomy" id="33919"/>
    <lineage>
        <taxon>Bacteria</taxon>
        <taxon>Bacillati</taxon>
        <taxon>Actinomycetota</taxon>
        <taxon>Actinomycetes</taxon>
        <taxon>Pseudonocardiales</taxon>
        <taxon>Pseudonocardiaceae</taxon>
        <taxon>Saccharothrix</taxon>
    </lineage>
</organism>
<evidence type="ECO:0000256" key="2">
    <source>
        <dbReference type="ARBA" id="ARBA00022801"/>
    </source>
</evidence>
<dbReference type="AlphaFoldDB" id="A0A918EIV9"/>
<sequence>MSADNGVVLGLAEKASAHAVAVLDGNRRRGRSVEPPAEFDFTCPSPTTYPFQWFWDSCFHAIALTHVDHRRAKAELSTLLLGADSSGFIPHMLLWQDDLRAQAVADFRIALWDDWRTPTIGPPVLARAVQRVYQATGDQEWLRGVLPAVLRHFAWLDARRVGPHGLLLIFQPDESGLDSSPKYDSALGLDPTSATVGAEWHGAMRRLIGDPAIRRDPHLGADGRTFAWIDVLVNTIYADGLRCLAELVGTGGEVFARRADAVLVGMLEHCWDDRRGVFSDVDAVTGRRVDVLTASSLFPLVLADLPDVVVRRLVDDHLLDESEFWLDFPVPSVAATEPSFDPDFATEAIFRGSTWVNLNWYLHSGLRAHGRHDVADELARRTIDMVARSGLRECYGPFDAAGHGAERFGWSSLVLDLLDRVQ</sequence>
<feature type="domain" description="Mannosylglycerate hydrolase MGH1-like glycoside hydrolase" evidence="4">
    <location>
        <begin position="49"/>
        <end position="411"/>
    </location>
</feature>